<organism evidence="1 2">
    <name type="scientific">Dawidia cretensis</name>
    <dbReference type="NCBI Taxonomy" id="2782350"/>
    <lineage>
        <taxon>Bacteria</taxon>
        <taxon>Pseudomonadati</taxon>
        <taxon>Bacteroidota</taxon>
        <taxon>Cytophagia</taxon>
        <taxon>Cytophagales</taxon>
        <taxon>Chryseotaleaceae</taxon>
        <taxon>Dawidia</taxon>
    </lineage>
</organism>
<sequence length="412" mass="48656">MEDSTNPALLQVLASLTELVHKYLLPKRNAKGSGKDMGHVRNTLHLEIERIKQELLLVRVSKQYDCRYHVRRVQQKLMELINVVVARGGAQEIQQVRENLGIYRCSPASHLFEELEGLLEYIEHHYPKQFDYGIPLCDGQREVWKEKISNEMDAIFRWFREDELSEYLRDVVIQPFCEVIMPERFPLLTHREWLYLRGLWSQLQDLTRTQAADTEEALLHVLIRYNFNKDQYLDYCMRYISTELDRGESAEEEYAVRTKHYRRLIMDARPTRKIALLPENEALHTRLMTWMDEEYAYHQTLAETSIKVKPRQDRIPQKDVPRKERLDIALSVDNASGFYKFLFESKFYRETNVSEICRHVAAKYSTPCAKAPSWKSVIEAFNNPSEAACRYASDLCHEILRQIEAFRKGEKS</sequence>
<proteinExistence type="predicted"/>
<dbReference type="EMBL" id="JAHESE010000040">
    <property type="protein sequence ID" value="MBT1711763.1"/>
    <property type="molecule type" value="Genomic_DNA"/>
</dbReference>
<dbReference type="AlphaFoldDB" id="A0AAP2GW25"/>
<gene>
    <name evidence="1" type="ORF">KK062_26215</name>
</gene>
<comment type="caution">
    <text evidence="1">The sequence shown here is derived from an EMBL/GenBank/DDBJ whole genome shotgun (WGS) entry which is preliminary data.</text>
</comment>
<dbReference type="RefSeq" id="WP_254087335.1">
    <property type="nucleotide sequence ID" value="NZ_JAHESE010000040.1"/>
</dbReference>
<reference evidence="1 2" key="1">
    <citation type="submission" date="2021-05" db="EMBL/GenBank/DDBJ databases">
        <title>A Polyphasic approach of four new species of the genus Ohtaekwangia: Ohtaekwangia histidinii sp. nov., Ohtaekwangia cretensis sp. nov., Ohtaekwangia indiensis sp. nov., Ohtaekwangia reichenbachii sp. nov. from diverse environment.</title>
        <authorList>
            <person name="Octaviana S."/>
        </authorList>
    </citation>
    <scope>NUCLEOTIDE SEQUENCE [LARGE SCALE GENOMIC DNA]</scope>
    <source>
        <strain evidence="1 2">PWU5</strain>
    </source>
</reference>
<protein>
    <submittedName>
        <fullName evidence="1">Uncharacterized protein</fullName>
    </submittedName>
</protein>
<evidence type="ECO:0000313" key="2">
    <source>
        <dbReference type="Proteomes" id="UP001319080"/>
    </source>
</evidence>
<keyword evidence="2" id="KW-1185">Reference proteome</keyword>
<name>A0AAP2GW25_9BACT</name>
<dbReference type="Proteomes" id="UP001319080">
    <property type="component" value="Unassembled WGS sequence"/>
</dbReference>
<evidence type="ECO:0000313" key="1">
    <source>
        <dbReference type="EMBL" id="MBT1711763.1"/>
    </source>
</evidence>
<accession>A0AAP2GW25</accession>